<dbReference type="EMBL" id="MSFO01000006">
    <property type="protein sequence ID" value="PLB47215.1"/>
    <property type="molecule type" value="Genomic_DNA"/>
</dbReference>
<keyword evidence="1" id="KW-0472">Membrane</keyword>
<sequence length="271" mass="30989">MLTSLALLFHVMFLAAVTTSWESPYALIARDEMRNAYRALRSFRSSGLAAAQDLFRIHHRFEMGGRRQANPSRRTLVSNFKICRALLPSLVLLLPLILVGFDYEALLGTGETTPDTPQMSAEFIFLTLFFTILFTVLGVFFLLRATRRLGLRSVLIGTILLDLLVRYVLYLSKLSGLSLPPGAIPHIVWKTALLTLIPDISALVLIFLFTIDTMHLNLEEAEDRLAISLKKVVVYRIRVELPYLFQRYCLRRNVELLSFDEFYHSFDEITL</sequence>
<dbReference type="Proteomes" id="UP000234275">
    <property type="component" value="Unassembled WGS sequence"/>
</dbReference>
<evidence type="ECO:0000313" key="3">
    <source>
        <dbReference type="EMBL" id="PLB47215.1"/>
    </source>
</evidence>
<evidence type="ECO:0000313" key="4">
    <source>
        <dbReference type="Proteomes" id="UP000234275"/>
    </source>
</evidence>
<feature type="transmembrane region" description="Helical" evidence="1">
    <location>
        <begin position="150"/>
        <end position="169"/>
    </location>
</feature>
<protein>
    <submittedName>
        <fullName evidence="3">Uncharacterized protein</fullName>
    </submittedName>
</protein>
<dbReference type="GeneID" id="36561225"/>
<dbReference type="RefSeq" id="XP_024702517.1">
    <property type="nucleotide sequence ID" value="XM_024853527.1"/>
</dbReference>
<dbReference type="AlphaFoldDB" id="A0A2I2G2W7"/>
<feature type="transmembrane region" description="Helical" evidence="1">
    <location>
        <begin position="189"/>
        <end position="211"/>
    </location>
</feature>
<dbReference type="VEuPathDB" id="FungiDB:P170DRAFT_478076"/>
<keyword evidence="1" id="KW-1133">Transmembrane helix</keyword>
<dbReference type="OrthoDB" id="4498530at2759"/>
<feature type="transmembrane region" description="Helical" evidence="1">
    <location>
        <begin position="82"/>
        <end position="103"/>
    </location>
</feature>
<evidence type="ECO:0000256" key="2">
    <source>
        <dbReference type="SAM" id="SignalP"/>
    </source>
</evidence>
<accession>A0A2I2G2W7</accession>
<organism evidence="3 4">
    <name type="scientific">Aspergillus steynii IBT 23096</name>
    <dbReference type="NCBI Taxonomy" id="1392250"/>
    <lineage>
        <taxon>Eukaryota</taxon>
        <taxon>Fungi</taxon>
        <taxon>Dikarya</taxon>
        <taxon>Ascomycota</taxon>
        <taxon>Pezizomycotina</taxon>
        <taxon>Eurotiomycetes</taxon>
        <taxon>Eurotiomycetidae</taxon>
        <taxon>Eurotiales</taxon>
        <taxon>Aspergillaceae</taxon>
        <taxon>Aspergillus</taxon>
        <taxon>Aspergillus subgen. Circumdati</taxon>
    </lineage>
</organism>
<proteinExistence type="predicted"/>
<keyword evidence="4" id="KW-1185">Reference proteome</keyword>
<evidence type="ECO:0000256" key="1">
    <source>
        <dbReference type="SAM" id="Phobius"/>
    </source>
</evidence>
<feature type="transmembrane region" description="Helical" evidence="1">
    <location>
        <begin position="6"/>
        <end position="28"/>
    </location>
</feature>
<reference evidence="3 4" key="1">
    <citation type="submission" date="2016-12" db="EMBL/GenBank/DDBJ databases">
        <title>The genomes of Aspergillus section Nigri reveals drivers in fungal speciation.</title>
        <authorList>
            <consortium name="DOE Joint Genome Institute"/>
            <person name="Vesth T.C."/>
            <person name="Nybo J."/>
            <person name="Theobald S."/>
            <person name="Brandl J."/>
            <person name="Frisvad J.C."/>
            <person name="Nielsen K.F."/>
            <person name="Lyhne E.K."/>
            <person name="Kogle M.E."/>
            <person name="Kuo A."/>
            <person name="Riley R."/>
            <person name="Clum A."/>
            <person name="Nolan M."/>
            <person name="Lipzen A."/>
            <person name="Salamov A."/>
            <person name="Henrissat B."/>
            <person name="Wiebenga A."/>
            <person name="De Vries R.P."/>
            <person name="Grigoriev I.V."/>
            <person name="Mortensen U.H."/>
            <person name="Andersen M.R."/>
            <person name="Baker S.E."/>
        </authorList>
    </citation>
    <scope>NUCLEOTIDE SEQUENCE [LARGE SCALE GENOMIC DNA]</scope>
    <source>
        <strain evidence="3 4">IBT 23096</strain>
    </source>
</reference>
<comment type="caution">
    <text evidence="3">The sequence shown here is derived from an EMBL/GenBank/DDBJ whole genome shotgun (WGS) entry which is preliminary data.</text>
</comment>
<feature type="signal peptide" evidence="2">
    <location>
        <begin position="1"/>
        <end position="16"/>
    </location>
</feature>
<name>A0A2I2G2W7_9EURO</name>
<gene>
    <name evidence="3" type="ORF">P170DRAFT_478076</name>
</gene>
<keyword evidence="2" id="KW-0732">Signal</keyword>
<feature type="transmembrane region" description="Helical" evidence="1">
    <location>
        <begin position="123"/>
        <end position="143"/>
    </location>
</feature>
<feature type="chain" id="PRO_5014129668" evidence="2">
    <location>
        <begin position="17"/>
        <end position="271"/>
    </location>
</feature>
<keyword evidence="1" id="KW-0812">Transmembrane</keyword>